<dbReference type="EMBL" id="CP033019">
    <property type="protein sequence ID" value="AYM76612.1"/>
    <property type="molecule type" value="Genomic_DNA"/>
</dbReference>
<sequence length="185" mass="19616">MMDAATLQLVLAALAFAIAGNLWLTLAVLRASRRERLAPTALAPGEPLPAVPARPLTGGARFQPGAPGQAAVLLFLASRCPKCADKLAGIERLLPLARNAGLAVWLLSEEPARRLRAFLPGDALRAAAARVSLRDYRRVNPQMSSPSYVFVNHQGRVEAAGLIGDADWLALVGQLNAEPSQERAA</sequence>
<protein>
    <recommendedName>
        <fullName evidence="3">Thioredoxin domain-containing protein</fullName>
    </recommendedName>
</protein>
<accession>A0A3G2E9K9</accession>
<dbReference type="SUPFAM" id="SSF52833">
    <property type="entry name" value="Thioredoxin-like"/>
    <property type="match status" value="1"/>
</dbReference>
<evidence type="ECO:0008006" key="3">
    <source>
        <dbReference type="Google" id="ProtNLM"/>
    </source>
</evidence>
<name>A0A3G2E9K9_9BURK</name>
<dbReference type="RefSeq" id="WP_070310402.1">
    <property type="nucleotide sequence ID" value="NZ_CP033019.1"/>
</dbReference>
<keyword evidence="2" id="KW-1185">Reference proteome</keyword>
<proteinExistence type="predicted"/>
<evidence type="ECO:0000313" key="2">
    <source>
        <dbReference type="Proteomes" id="UP000279594"/>
    </source>
</evidence>
<gene>
    <name evidence="1" type="ORF">D9M09_13015</name>
</gene>
<evidence type="ECO:0000313" key="1">
    <source>
        <dbReference type="EMBL" id="AYM76612.1"/>
    </source>
</evidence>
<dbReference type="Proteomes" id="UP000279594">
    <property type="component" value="Chromosome"/>
</dbReference>
<dbReference type="InterPro" id="IPR036249">
    <property type="entry name" value="Thioredoxin-like_sf"/>
</dbReference>
<reference evidence="1 2" key="1">
    <citation type="submission" date="2018-10" db="EMBL/GenBank/DDBJ databases">
        <title>Effects of UV and annual dynamics of microbial communities in freshwater RAS systems.</title>
        <authorList>
            <person name="Bekkelund A.K."/>
            <person name="Hansen B.R."/>
            <person name="Stokken H."/>
            <person name="Eriksen B.F."/>
            <person name="Kashulin N.A."/>
        </authorList>
    </citation>
    <scope>NUCLEOTIDE SEQUENCE [LARGE SCALE GENOMIC DNA]</scope>
    <source>
        <strain evidence="1 2">BHSEK</strain>
    </source>
</reference>
<organism evidence="1 2">
    <name type="scientific">Janthinobacterium agaricidamnosum</name>
    <dbReference type="NCBI Taxonomy" id="55508"/>
    <lineage>
        <taxon>Bacteria</taxon>
        <taxon>Pseudomonadati</taxon>
        <taxon>Pseudomonadota</taxon>
        <taxon>Betaproteobacteria</taxon>
        <taxon>Burkholderiales</taxon>
        <taxon>Oxalobacteraceae</taxon>
        <taxon>Janthinobacterium</taxon>
    </lineage>
</organism>
<dbReference type="AlphaFoldDB" id="A0A3G2E9K9"/>